<accession>A0ABX2FM36</accession>
<gene>
    <name evidence="1" type="ORF">HNP98_000882</name>
</gene>
<evidence type="ECO:0008006" key="3">
    <source>
        <dbReference type="Google" id="ProtNLM"/>
    </source>
</evidence>
<evidence type="ECO:0000313" key="1">
    <source>
        <dbReference type="EMBL" id="NRT18071.1"/>
    </source>
</evidence>
<name>A0ABX2FM36_9BACT</name>
<dbReference type="EMBL" id="JABSNP010000003">
    <property type="protein sequence ID" value="NRT18071.1"/>
    <property type="molecule type" value="Genomic_DNA"/>
</dbReference>
<organism evidence="1 2">
    <name type="scientific">Hymenobacter caeli</name>
    <dbReference type="NCBI Taxonomy" id="2735894"/>
    <lineage>
        <taxon>Bacteria</taxon>
        <taxon>Pseudomonadati</taxon>
        <taxon>Bacteroidota</taxon>
        <taxon>Cytophagia</taxon>
        <taxon>Cytophagales</taxon>
        <taxon>Hymenobacteraceae</taxon>
        <taxon>Hymenobacter</taxon>
    </lineage>
</organism>
<keyword evidence="2" id="KW-1185">Reference proteome</keyword>
<comment type="caution">
    <text evidence="1">The sequence shown here is derived from an EMBL/GenBank/DDBJ whole genome shotgun (WGS) entry which is preliminary data.</text>
</comment>
<proteinExistence type="predicted"/>
<dbReference type="Proteomes" id="UP000779507">
    <property type="component" value="Unassembled WGS sequence"/>
</dbReference>
<dbReference type="RefSeq" id="WP_173808835.1">
    <property type="nucleotide sequence ID" value="NZ_JABSNP010000003.1"/>
</dbReference>
<protein>
    <recommendedName>
        <fullName evidence="3">Extradiol ring-cleavage dioxygenase LigAB LigA subunit domain-containing protein</fullName>
    </recommendedName>
</protein>
<sequence>MPDQLTEISQAARGYYAQATRAQLTATDFFDWLRQLNPTERAEFQAKGFAVAQTERNFLRFALELRGISMREYMMEHLSLPAFELWIAHAEFNGDLPDRFCRL</sequence>
<evidence type="ECO:0000313" key="2">
    <source>
        <dbReference type="Proteomes" id="UP000779507"/>
    </source>
</evidence>
<reference evidence="1 2" key="1">
    <citation type="submission" date="2020-05" db="EMBL/GenBank/DDBJ databases">
        <title>Genomic Encyclopedia of Type Strains, Phase IV (KMG-V): Genome sequencing to study the core and pangenomes of soil and plant-associated prokaryotes.</title>
        <authorList>
            <person name="Whitman W."/>
        </authorList>
    </citation>
    <scope>NUCLEOTIDE SEQUENCE [LARGE SCALE GENOMIC DNA]</scope>
    <source>
        <strain evidence="1 2">9A</strain>
    </source>
</reference>